<evidence type="ECO:0000256" key="1">
    <source>
        <dbReference type="ARBA" id="ARBA00004141"/>
    </source>
</evidence>
<dbReference type="GO" id="GO:0016020">
    <property type="term" value="C:membrane"/>
    <property type="evidence" value="ECO:0007669"/>
    <property type="project" value="UniProtKB-SubCell"/>
</dbReference>
<dbReference type="PANTHER" id="PTHR30576:SF10">
    <property type="entry name" value="SLL5057 PROTEIN"/>
    <property type="match status" value="1"/>
</dbReference>
<feature type="domain" description="Bacterial sugar transferase" evidence="8">
    <location>
        <begin position="266"/>
        <end position="466"/>
    </location>
</feature>
<dbReference type="InterPro" id="IPR017475">
    <property type="entry name" value="EPS_sugar_tfrase"/>
</dbReference>
<feature type="transmembrane region" description="Helical" evidence="7">
    <location>
        <begin position="232"/>
        <end position="251"/>
    </location>
</feature>
<comment type="similarity">
    <text evidence="2">Belongs to the bacterial sugar transferase family.</text>
</comment>
<feature type="transmembrane region" description="Helical" evidence="7">
    <location>
        <begin position="271"/>
        <end position="294"/>
    </location>
</feature>
<comment type="subcellular location">
    <subcellularLocation>
        <location evidence="1">Membrane</location>
        <topology evidence="1">Multi-pass membrane protein</topology>
    </subcellularLocation>
</comment>
<gene>
    <name evidence="9" type="ORF">UX39_C0002G0017</name>
</gene>
<evidence type="ECO:0000256" key="2">
    <source>
        <dbReference type="ARBA" id="ARBA00006464"/>
    </source>
</evidence>
<protein>
    <submittedName>
        <fullName evidence="9">Undecaprenyl-phosphate glucose phosphotransferase</fullName>
    </submittedName>
</protein>
<keyword evidence="5 7" id="KW-1133">Transmembrane helix</keyword>
<reference evidence="9 10" key="1">
    <citation type="journal article" date="2015" name="Nature">
        <title>rRNA introns, odd ribosomes, and small enigmatic genomes across a large radiation of phyla.</title>
        <authorList>
            <person name="Brown C.T."/>
            <person name="Hug L.A."/>
            <person name="Thomas B.C."/>
            <person name="Sharon I."/>
            <person name="Castelle C.J."/>
            <person name="Singh A."/>
            <person name="Wilkins M.J."/>
            <person name="Williams K.H."/>
            <person name="Banfield J.F."/>
        </authorList>
    </citation>
    <scope>NUCLEOTIDE SEQUENCE [LARGE SCALE GENOMIC DNA]</scope>
</reference>
<evidence type="ECO:0000313" key="10">
    <source>
        <dbReference type="Proteomes" id="UP000034175"/>
    </source>
</evidence>
<evidence type="ECO:0000313" key="9">
    <source>
        <dbReference type="EMBL" id="KKU27238.1"/>
    </source>
</evidence>
<dbReference type="AlphaFoldDB" id="A0A0G1RB49"/>
<organism evidence="9 10">
    <name type="scientific">Candidatus Magasanikbacteria bacterium GW2011_GWA2_46_17</name>
    <dbReference type="NCBI Taxonomy" id="1619042"/>
    <lineage>
        <taxon>Bacteria</taxon>
        <taxon>Candidatus Magasanikiibacteriota</taxon>
    </lineage>
</organism>
<proteinExistence type="inferred from homology"/>
<evidence type="ECO:0000256" key="4">
    <source>
        <dbReference type="ARBA" id="ARBA00022692"/>
    </source>
</evidence>
<dbReference type="Proteomes" id="UP000034175">
    <property type="component" value="Unassembled WGS sequence"/>
</dbReference>
<dbReference type="PANTHER" id="PTHR30576">
    <property type="entry name" value="COLANIC BIOSYNTHESIS UDP-GLUCOSE LIPID CARRIER TRANSFERASE"/>
    <property type="match status" value="1"/>
</dbReference>
<feature type="transmembrane region" description="Helical" evidence="7">
    <location>
        <begin position="50"/>
        <end position="72"/>
    </location>
</feature>
<evidence type="ECO:0000256" key="6">
    <source>
        <dbReference type="ARBA" id="ARBA00023136"/>
    </source>
</evidence>
<feature type="transmembrane region" description="Helical" evidence="7">
    <location>
        <begin position="84"/>
        <end position="104"/>
    </location>
</feature>
<comment type="caution">
    <text evidence="9">The sequence shown here is derived from an EMBL/GenBank/DDBJ whole genome shotgun (WGS) entry which is preliminary data.</text>
</comment>
<keyword evidence="6 7" id="KW-0472">Membrane</keyword>
<evidence type="ECO:0000256" key="5">
    <source>
        <dbReference type="ARBA" id="ARBA00022989"/>
    </source>
</evidence>
<dbReference type="Gene3D" id="3.40.50.720">
    <property type="entry name" value="NAD(P)-binding Rossmann-like Domain"/>
    <property type="match status" value="1"/>
</dbReference>
<dbReference type="EMBL" id="LCMA01000002">
    <property type="protein sequence ID" value="KKU27238.1"/>
    <property type="molecule type" value="Genomic_DNA"/>
</dbReference>
<dbReference type="InterPro" id="IPR003362">
    <property type="entry name" value="Bact_transf"/>
</dbReference>
<dbReference type="Pfam" id="PF02397">
    <property type="entry name" value="Bac_transf"/>
    <property type="match status" value="1"/>
</dbReference>
<keyword evidence="3 9" id="KW-0808">Transferase</keyword>
<evidence type="ECO:0000259" key="8">
    <source>
        <dbReference type="Pfam" id="PF02397"/>
    </source>
</evidence>
<evidence type="ECO:0000256" key="3">
    <source>
        <dbReference type="ARBA" id="ARBA00022679"/>
    </source>
</evidence>
<feature type="transmembrane region" description="Helical" evidence="7">
    <location>
        <begin position="116"/>
        <end position="136"/>
    </location>
</feature>
<sequence length="472" mass="53003">MKRSELVLTFLQVPLDFVALVAAGWTAYAVRFSDYFVALKTPLFNFSASWYLSLITIVALGWLIIFAFAGLYSINPNRKLGADVGKIFLACGTALGAVTIYIFFRGELFNSRFIVLVAWGCAIIYTIISHTLIRLFKIILYKNSIGARQTVLIGKNGAAAVLKKTLTTHKGLGYAIVEQLESFSKDALSRIMKKTTIDEIIVADPAIDRKIALACIEWCNNNHITFKYSADLFAALSTNMAVSTIAGVPVIELQKTKLGGWGSIIKWFVDMIGGLLLTIITSPVMIITALAILIETGRPIIFKNERVGKEGRTFNTFKFRSMRQQYCIGPQFKQQEKALSFEQELIKEKNTKAGPVYKIKNDPRVTRVGHFIRKTSIDELPQFFNVLEGTMSLVGPRPHQPREVEHYAQRHKVSLTIKPGITGLAQISGRSDLEFEEEARLDAFYVENWSLLMDLFILLKTPFILLKKRKAL</sequence>
<name>A0A0G1RB49_9BACT</name>
<evidence type="ECO:0000256" key="7">
    <source>
        <dbReference type="SAM" id="Phobius"/>
    </source>
</evidence>
<accession>A0A0G1RB49</accession>
<dbReference type="GO" id="GO:0016780">
    <property type="term" value="F:phosphotransferase activity, for other substituted phosphate groups"/>
    <property type="evidence" value="ECO:0007669"/>
    <property type="project" value="TreeGrafter"/>
</dbReference>
<feature type="transmembrane region" description="Helical" evidence="7">
    <location>
        <begin position="7"/>
        <end position="30"/>
    </location>
</feature>
<dbReference type="NCBIfam" id="TIGR03025">
    <property type="entry name" value="EPS_sugtrans"/>
    <property type="match status" value="1"/>
</dbReference>
<keyword evidence="4 7" id="KW-0812">Transmembrane</keyword>